<sequence length="189" mass="19406">MLTRFSWFFAVVALISSPAMAAGKNELALQAFRDAGAGSYIDASYGYAVFPSIGKAGLIVGGAHGKGAVYREGTVIGNSTMTQVSLGLQFGGQVYKQIIFFEDARSMREFTSGEFEFNGQAAAVALNSGASAAISTGGGGRVSVTAANGESAEVDSAGFVDGMAVFTLSQGGFMVEVSIGGQKFSYDPL</sequence>
<accession>A0ABY6Q5V7</accession>
<gene>
    <name evidence="2" type="ORF">E0F26_07745</name>
</gene>
<feature type="signal peptide" evidence="1">
    <location>
        <begin position="1"/>
        <end position="21"/>
    </location>
</feature>
<evidence type="ECO:0000313" key="2">
    <source>
        <dbReference type="EMBL" id="UZP74637.1"/>
    </source>
</evidence>
<evidence type="ECO:0000313" key="3">
    <source>
        <dbReference type="Proteomes" id="UP001317963"/>
    </source>
</evidence>
<reference evidence="2 3" key="1">
    <citation type="submission" date="2019-02" db="EMBL/GenBank/DDBJ databases">
        <title>Halieaceae_genomes.</title>
        <authorList>
            <person name="Li S.-H."/>
        </authorList>
    </citation>
    <scope>NUCLEOTIDE SEQUENCE [LARGE SCALE GENOMIC DNA]</scope>
    <source>
        <strain evidence="2 3">JH123</strain>
    </source>
</reference>
<organism evidence="2 3">
    <name type="scientific">Candidatus Paraluminiphilus aquimaris</name>
    <dbReference type="NCBI Taxonomy" id="2518994"/>
    <lineage>
        <taxon>Bacteria</taxon>
        <taxon>Pseudomonadati</taxon>
        <taxon>Pseudomonadota</taxon>
        <taxon>Gammaproteobacteria</taxon>
        <taxon>Cellvibrionales</taxon>
        <taxon>Halieaceae</taxon>
        <taxon>Candidatus Paraluminiphilus</taxon>
    </lineage>
</organism>
<protein>
    <recommendedName>
        <fullName evidence="4">Ysc84 actin-binding domain-containing protein</fullName>
    </recommendedName>
</protein>
<dbReference type="Proteomes" id="UP001317963">
    <property type="component" value="Chromosome"/>
</dbReference>
<evidence type="ECO:0000256" key="1">
    <source>
        <dbReference type="SAM" id="SignalP"/>
    </source>
</evidence>
<dbReference type="EMBL" id="CP036501">
    <property type="protein sequence ID" value="UZP74637.1"/>
    <property type="molecule type" value="Genomic_DNA"/>
</dbReference>
<feature type="chain" id="PRO_5046604735" description="Ysc84 actin-binding domain-containing protein" evidence="1">
    <location>
        <begin position="22"/>
        <end position="189"/>
    </location>
</feature>
<evidence type="ECO:0008006" key="4">
    <source>
        <dbReference type="Google" id="ProtNLM"/>
    </source>
</evidence>
<name>A0ABY6Q5V7_9GAMM</name>
<keyword evidence="3" id="KW-1185">Reference proteome</keyword>
<dbReference type="CDD" id="cd11524">
    <property type="entry name" value="SYLF"/>
    <property type="match status" value="1"/>
</dbReference>
<keyword evidence="1" id="KW-0732">Signal</keyword>
<dbReference type="RefSeq" id="WP_279241095.1">
    <property type="nucleotide sequence ID" value="NZ_CP036501.1"/>
</dbReference>
<proteinExistence type="predicted"/>